<keyword evidence="4" id="KW-1185">Reference proteome</keyword>
<accession>A0AA39WF18</accession>
<dbReference type="AlphaFoldDB" id="A0AA39WF18"/>
<dbReference type="Proteomes" id="UP001175000">
    <property type="component" value="Unassembled WGS sequence"/>
</dbReference>
<feature type="chain" id="PRO_5041284463" description="Secreted protein" evidence="2">
    <location>
        <begin position="25"/>
        <end position="132"/>
    </location>
</feature>
<evidence type="ECO:0000313" key="4">
    <source>
        <dbReference type="Proteomes" id="UP001175000"/>
    </source>
</evidence>
<feature type="compositionally biased region" description="Basic and acidic residues" evidence="1">
    <location>
        <begin position="110"/>
        <end position="120"/>
    </location>
</feature>
<reference evidence="3" key="1">
    <citation type="submission" date="2023-06" db="EMBL/GenBank/DDBJ databases">
        <title>Genome-scale phylogeny and comparative genomics of the fungal order Sordariales.</title>
        <authorList>
            <consortium name="Lawrence Berkeley National Laboratory"/>
            <person name="Hensen N."/>
            <person name="Bonometti L."/>
            <person name="Westerberg I."/>
            <person name="Brannstrom I.O."/>
            <person name="Guillou S."/>
            <person name="Cros-Aarteil S."/>
            <person name="Calhoun S."/>
            <person name="Haridas S."/>
            <person name="Kuo A."/>
            <person name="Mondo S."/>
            <person name="Pangilinan J."/>
            <person name="Riley R."/>
            <person name="Labutti K."/>
            <person name="Andreopoulos B."/>
            <person name="Lipzen A."/>
            <person name="Chen C."/>
            <person name="Yanf M."/>
            <person name="Daum C."/>
            <person name="Ng V."/>
            <person name="Clum A."/>
            <person name="Steindorff A."/>
            <person name="Ohm R."/>
            <person name="Martin F."/>
            <person name="Silar P."/>
            <person name="Natvig D."/>
            <person name="Lalanne C."/>
            <person name="Gautier V."/>
            <person name="Ament-Velasquez S.L."/>
            <person name="Kruys A."/>
            <person name="Hutchinson M.I."/>
            <person name="Powell A.J."/>
            <person name="Barry K."/>
            <person name="Miller A.N."/>
            <person name="Grigoriev I.V."/>
            <person name="Debuchy R."/>
            <person name="Gladieux P."/>
            <person name="Thoren M.H."/>
            <person name="Johannesson H."/>
        </authorList>
    </citation>
    <scope>NUCLEOTIDE SEQUENCE</scope>
    <source>
        <strain evidence="3">CBS 606.72</strain>
    </source>
</reference>
<protein>
    <recommendedName>
        <fullName evidence="5">Secreted protein</fullName>
    </recommendedName>
</protein>
<organism evidence="3 4">
    <name type="scientific">Immersiella caudata</name>
    <dbReference type="NCBI Taxonomy" id="314043"/>
    <lineage>
        <taxon>Eukaryota</taxon>
        <taxon>Fungi</taxon>
        <taxon>Dikarya</taxon>
        <taxon>Ascomycota</taxon>
        <taxon>Pezizomycotina</taxon>
        <taxon>Sordariomycetes</taxon>
        <taxon>Sordariomycetidae</taxon>
        <taxon>Sordariales</taxon>
        <taxon>Lasiosphaeriaceae</taxon>
        <taxon>Immersiella</taxon>
    </lineage>
</organism>
<sequence length="132" mass="14335">MPDACTWRWLVLVGAGGVGTPVEAASDRLRCTSFAPAILPRQVSVLTATCTVSRAAWTTWRGRASIKQDKGFDFNCAHDRLATPVKCRQRLSDGASHRPSTPSRTGIDGSRVDRQRRNSREGVGIKMLAVGL</sequence>
<evidence type="ECO:0008006" key="5">
    <source>
        <dbReference type="Google" id="ProtNLM"/>
    </source>
</evidence>
<keyword evidence="2" id="KW-0732">Signal</keyword>
<evidence type="ECO:0000313" key="3">
    <source>
        <dbReference type="EMBL" id="KAK0614214.1"/>
    </source>
</evidence>
<proteinExistence type="predicted"/>
<dbReference type="EMBL" id="JAULSU010000006">
    <property type="protein sequence ID" value="KAK0614214.1"/>
    <property type="molecule type" value="Genomic_DNA"/>
</dbReference>
<feature type="signal peptide" evidence="2">
    <location>
        <begin position="1"/>
        <end position="24"/>
    </location>
</feature>
<feature type="region of interest" description="Disordered" evidence="1">
    <location>
        <begin position="89"/>
        <end position="120"/>
    </location>
</feature>
<evidence type="ECO:0000256" key="1">
    <source>
        <dbReference type="SAM" id="MobiDB-lite"/>
    </source>
</evidence>
<evidence type="ECO:0000256" key="2">
    <source>
        <dbReference type="SAM" id="SignalP"/>
    </source>
</evidence>
<comment type="caution">
    <text evidence="3">The sequence shown here is derived from an EMBL/GenBank/DDBJ whole genome shotgun (WGS) entry which is preliminary data.</text>
</comment>
<name>A0AA39WF18_9PEZI</name>
<gene>
    <name evidence="3" type="ORF">B0T14DRAFT_570171</name>
</gene>